<dbReference type="AlphaFoldDB" id="A0A4U1HQF5"/>
<evidence type="ECO:0000256" key="7">
    <source>
        <dbReference type="ARBA" id="ARBA00022840"/>
    </source>
</evidence>
<evidence type="ECO:0000256" key="9">
    <source>
        <dbReference type="ARBA" id="ARBA00031812"/>
    </source>
</evidence>
<dbReference type="PIRSF" id="PIRSF002936">
    <property type="entry name" value="CysDAde_trans"/>
    <property type="match status" value="1"/>
</dbReference>
<dbReference type="OrthoDB" id="9772604at2"/>
<dbReference type="InterPro" id="IPR002500">
    <property type="entry name" value="PAPS_reduct_dom"/>
</dbReference>
<dbReference type="GO" id="GO:0000103">
    <property type="term" value="P:sulfate assimilation"/>
    <property type="evidence" value="ECO:0007669"/>
    <property type="project" value="InterPro"/>
</dbReference>
<accession>A0A4U1HQF5</accession>
<dbReference type="Pfam" id="PF01507">
    <property type="entry name" value="PAPS_reduct"/>
    <property type="match status" value="1"/>
</dbReference>
<dbReference type="Proteomes" id="UP000305539">
    <property type="component" value="Unassembled WGS sequence"/>
</dbReference>
<keyword evidence="13" id="KW-1185">Reference proteome</keyword>
<dbReference type="NCBIfam" id="NF009214">
    <property type="entry name" value="PRK12563.1"/>
    <property type="match status" value="1"/>
</dbReference>
<dbReference type="Gene3D" id="3.40.50.620">
    <property type="entry name" value="HUPs"/>
    <property type="match status" value="1"/>
</dbReference>
<dbReference type="InterPro" id="IPR050128">
    <property type="entry name" value="Sulfate_adenylyltrnsfr_sub2"/>
</dbReference>
<evidence type="ECO:0000256" key="2">
    <source>
        <dbReference type="ARBA" id="ARBA00012391"/>
    </source>
</evidence>
<evidence type="ECO:0000259" key="11">
    <source>
        <dbReference type="Pfam" id="PF01507"/>
    </source>
</evidence>
<keyword evidence="6" id="KW-0547">Nucleotide-binding</keyword>
<gene>
    <name evidence="12" type="primary">cysD</name>
    <name evidence="12" type="ORF">FAZ69_24180</name>
</gene>
<comment type="caution">
    <text evidence="12">The sequence shown here is derived from an EMBL/GenBank/DDBJ whole genome shotgun (WGS) entry which is preliminary data.</text>
</comment>
<sequence length="320" mass="36039">MSDLLDPAPAEASRQPANRMAHLDWLEAESIHILRELVAECSKPALLFSGGKDSVVVLHLALKAFGLGANRKTSLPFPLVHIDTGHNYGEVIDFRDRRAAEIGAQLVVGHVEDSIKRGTVRLRRETDSRNVAQAVTLLETIEAHGYTAMIGGARRDEEKARAKERIFSFRDEFGQWDPKAQRPELWSLYNARLHAGEHLRVFPISNWTELDVWQYIAREGLELPSIYYAHHREIVRRNGLLVPVTPLTPMREGETSETALVRFRTVGDISCTCPVESDADDVEKIIAETAVTEITERGATRMDDQTSEAAMEQRKKQGYF</sequence>
<keyword evidence="4 12" id="KW-0808">Transferase</keyword>
<feature type="compositionally biased region" description="Basic and acidic residues" evidence="10">
    <location>
        <begin position="311"/>
        <end position="320"/>
    </location>
</feature>
<evidence type="ECO:0000256" key="8">
    <source>
        <dbReference type="ARBA" id="ARBA00030256"/>
    </source>
</evidence>
<dbReference type="SUPFAM" id="SSF52402">
    <property type="entry name" value="Adenine nucleotide alpha hydrolases-like"/>
    <property type="match status" value="1"/>
</dbReference>
<dbReference type="EC" id="2.7.7.4" evidence="2"/>
<evidence type="ECO:0000256" key="3">
    <source>
        <dbReference type="ARBA" id="ARBA00022004"/>
    </source>
</evidence>
<dbReference type="PANTHER" id="PTHR43196">
    <property type="entry name" value="SULFATE ADENYLYLTRANSFERASE SUBUNIT 2"/>
    <property type="match status" value="1"/>
</dbReference>
<feature type="domain" description="Phosphoadenosine phosphosulphate reductase" evidence="11">
    <location>
        <begin position="44"/>
        <end position="273"/>
    </location>
</feature>
<protein>
    <recommendedName>
        <fullName evidence="3">Sulfate adenylyltransferase subunit 2</fullName>
        <ecNumber evidence="2">2.7.7.4</ecNumber>
    </recommendedName>
    <alternativeName>
        <fullName evidence="8">ATP-sulfurylase small subunit</fullName>
    </alternativeName>
    <alternativeName>
        <fullName evidence="9">Sulfate adenylate transferase</fullName>
    </alternativeName>
</protein>
<evidence type="ECO:0000256" key="6">
    <source>
        <dbReference type="ARBA" id="ARBA00022741"/>
    </source>
</evidence>
<reference evidence="12 13" key="1">
    <citation type="submission" date="2019-04" db="EMBL/GenBank/DDBJ databases">
        <title>Trinickia sp. 7GSK02, isolated from subtropical forest soil.</title>
        <authorList>
            <person name="Gao Z.-H."/>
            <person name="Qiu L.-H."/>
        </authorList>
    </citation>
    <scope>NUCLEOTIDE SEQUENCE [LARGE SCALE GENOMIC DNA]</scope>
    <source>
        <strain evidence="12 13">7GSK02</strain>
    </source>
</reference>
<evidence type="ECO:0000256" key="4">
    <source>
        <dbReference type="ARBA" id="ARBA00022679"/>
    </source>
</evidence>
<proteinExistence type="inferred from homology"/>
<evidence type="ECO:0000313" key="12">
    <source>
        <dbReference type="EMBL" id="TKC83582.1"/>
    </source>
</evidence>
<dbReference type="GO" id="GO:0005524">
    <property type="term" value="F:ATP binding"/>
    <property type="evidence" value="ECO:0007669"/>
    <property type="project" value="UniProtKB-KW"/>
</dbReference>
<keyword evidence="5 12" id="KW-0548">Nucleotidyltransferase</keyword>
<evidence type="ECO:0000256" key="1">
    <source>
        <dbReference type="ARBA" id="ARBA00008885"/>
    </source>
</evidence>
<feature type="region of interest" description="Disordered" evidence="10">
    <location>
        <begin position="300"/>
        <end position="320"/>
    </location>
</feature>
<dbReference type="RefSeq" id="WP_136897622.1">
    <property type="nucleotide sequence ID" value="NZ_SWJE01000014.1"/>
</dbReference>
<dbReference type="GO" id="GO:0004781">
    <property type="term" value="F:sulfate adenylyltransferase (ATP) activity"/>
    <property type="evidence" value="ECO:0007669"/>
    <property type="project" value="UniProtKB-EC"/>
</dbReference>
<dbReference type="PANTHER" id="PTHR43196:SF1">
    <property type="entry name" value="SULFATE ADENYLYLTRANSFERASE SUBUNIT 2"/>
    <property type="match status" value="1"/>
</dbReference>
<comment type="similarity">
    <text evidence="1">Belongs to the PAPS reductase family. CysD subfamily.</text>
</comment>
<dbReference type="InterPro" id="IPR011784">
    <property type="entry name" value="SO4_adenylTrfase_ssu"/>
</dbReference>
<dbReference type="InterPro" id="IPR014729">
    <property type="entry name" value="Rossmann-like_a/b/a_fold"/>
</dbReference>
<dbReference type="NCBIfam" id="NF003587">
    <property type="entry name" value="PRK05253.1"/>
    <property type="match status" value="1"/>
</dbReference>
<evidence type="ECO:0000313" key="13">
    <source>
        <dbReference type="Proteomes" id="UP000305539"/>
    </source>
</evidence>
<evidence type="ECO:0000256" key="10">
    <source>
        <dbReference type="SAM" id="MobiDB-lite"/>
    </source>
</evidence>
<keyword evidence="7" id="KW-0067">ATP-binding</keyword>
<dbReference type="EMBL" id="SWJE01000014">
    <property type="protein sequence ID" value="TKC83582.1"/>
    <property type="molecule type" value="Genomic_DNA"/>
</dbReference>
<evidence type="ECO:0000256" key="5">
    <source>
        <dbReference type="ARBA" id="ARBA00022695"/>
    </source>
</evidence>
<name>A0A4U1HQF5_9BURK</name>
<organism evidence="12 13">
    <name type="scientific">Trinickia terrae</name>
    <dbReference type="NCBI Taxonomy" id="2571161"/>
    <lineage>
        <taxon>Bacteria</taxon>
        <taxon>Pseudomonadati</taxon>
        <taxon>Pseudomonadota</taxon>
        <taxon>Betaproteobacteria</taxon>
        <taxon>Burkholderiales</taxon>
        <taxon>Burkholderiaceae</taxon>
        <taxon>Trinickia</taxon>
    </lineage>
</organism>